<protein>
    <recommendedName>
        <fullName evidence="2">Aspartate/glutamate/uridylate kinase domain-containing protein</fullName>
    </recommendedName>
</protein>
<dbReference type="PANTHER" id="PTHR21499:SF59">
    <property type="entry name" value="ASPARTOKINASE"/>
    <property type="match status" value="1"/>
</dbReference>
<dbReference type="InterPro" id="IPR001048">
    <property type="entry name" value="Asp/Glu/Uridylate_kinase"/>
</dbReference>
<dbReference type="InterPro" id="IPR045865">
    <property type="entry name" value="ACT-like_dom_sf"/>
</dbReference>
<name>A0ABP0ZYB1_9BRYO</name>
<comment type="caution">
    <text evidence="3">The sequence shown here is derived from an EMBL/GenBank/DDBJ whole genome shotgun (WGS) entry which is preliminary data.</text>
</comment>
<keyword evidence="4" id="KW-1185">Reference proteome</keyword>
<dbReference type="InterPro" id="IPR036393">
    <property type="entry name" value="AceGlu_kinase-like_sf"/>
</dbReference>
<dbReference type="Gene3D" id="3.30.70.260">
    <property type="match status" value="1"/>
</dbReference>
<accession>A0ABP0ZYB1</accession>
<dbReference type="Proteomes" id="UP001497522">
    <property type="component" value="Unassembled WGS sequence"/>
</dbReference>
<evidence type="ECO:0000313" key="4">
    <source>
        <dbReference type="Proteomes" id="UP001497522"/>
    </source>
</evidence>
<gene>
    <name evidence="3" type="ORF">CSSPJE1EN2_LOCUS25496</name>
</gene>
<organism evidence="3 4">
    <name type="scientific">Sphagnum jensenii</name>
    <dbReference type="NCBI Taxonomy" id="128206"/>
    <lineage>
        <taxon>Eukaryota</taxon>
        <taxon>Viridiplantae</taxon>
        <taxon>Streptophyta</taxon>
        <taxon>Embryophyta</taxon>
        <taxon>Bryophyta</taxon>
        <taxon>Sphagnophytina</taxon>
        <taxon>Sphagnopsida</taxon>
        <taxon>Sphagnales</taxon>
        <taxon>Sphagnaceae</taxon>
        <taxon>Sphagnum</taxon>
    </lineage>
</organism>
<dbReference type="PANTHER" id="PTHR21499">
    <property type="entry name" value="ASPARTATE KINASE"/>
    <property type="match status" value="1"/>
</dbReference>
<proteinExistence type="inferred from homology"/>
<dbReference type="Pfam" id="PF00696">
    <property type="entry name" value="AA_kinase"/>
    <property type="match status" value="1"/>
</dbReference>
<comment type="similarity">
    <text evidence="1">Belongs to the aspartokinase family.</text>
</comment>
<evidence type="ECO:0000259" key="2">
    <source>
        <dbReference type="Pfam" id="PF00696"/>
    </source>
</evidence>
<reference evidence="3" key="1">
    <citation type="submission" date="2024-03" db="EMBL/GenBank/DDBJ databases">
        <authorList>
            <consortium name="ELIXIR-Norway"/>
            <consortium name="Elixir Norway"/>
        </authorList>
    </citation>
    <scope>NUCLEOTIDE SEQUENCE</scope>
</reference>
<dbReference type="SUPFAM" id="SSF53633">
    <property type="entry name" value="Carbamate kinase-like"/>
    <property type="match status" value="1"/>
</dbReference>
<feature type="domain" description="Aspartate/glutamate/uridylate kinase" evidence="2">
    <location>
        <begin position="2"/>
        <end position="219"/>
    </location>
</feature>
<dbReference type="SUPFAM" id="SSF55021">
    <property type="entry name" value="ACT-like"/>
    <property type="match status" value="1"/>
</dbReference>
<evidence type="ECO:0000313" key="3">
    <source>
        <dbReference type="EMBL" id="CAK9855564.1"/>
    </source>
</evidence>
<dbReference type="EMBL" id="CAXHBF010000225">
    <property type="protein sequence ID" value="CAK9855564.1"/>
    <property type="molecule type" value="Genomic_DNA"/>
</dbReference>
<sequence>MQVYKFGGASVKDAPSVKNVATILAANPSKDKVVVVSAMGKSTNELEKVVNLYIAGDQSWQTVLDDLHKKHLAIINDLFDGRGADAAEAVGKIIAKAKAFLLQDHSRNYNFVYDQIVSVGEYISTTIVSTYCNSQGIKNTLLDAKECIHTDNAYTEGKIDWKKTEKAINDIIPRLTQDGFVITQGFIGSTPEDFTTTLGREGSDYTAAIFSYALNAERMTRDTPKTIKPLQNKNIPLEVRSFIDHSKRGSIIAATANTSFLPPVIILKREQTLLSFSAKDFSFIAEDHLSKVFSVFAAHRLRINMMQNAAISFSICIDTKKEKLENILEELRNDFQIVVNENLTLLTIRHYNTGIIDRLTKDKDILLRQISRQTIQVLMRE</sequence>
<evidence type="ECO:0000256" key="1">
    <source>
        <dbReference type="ARBA" id="ARBA00010122"/>
    </source>
</evidence>
<dbReference type="Gene3D" id="3.40.1160.10">
    <property type="entry name" value="Acetylglutamate kinase-like"/>
    <property type="match status" value="1"/>
</dbReference>